<keyword evidence="1" id="KW-0739">Sodium transport</keyword>
<protein>
    <recommendedName>
        <fullName evidence="1 2">Sodium/glutamate symporter</fullName>
    </recommendedName>
</protein>
<dbReference type="InterPro" id="IPR004445">
    <property type="entry name" value="GltS"/>
</dbReference>
<feature type="transmembrane region" description="Helical" evidence="1">
    <location>
        <begin position="254"/>
        <end position="275"/>
    </location>
</feature>
<feature type="transmembrane region" description="Helical" evidence="1">
    <location>
        <begin position="70"/>
        <end position="89"/>
    </location>
</feature>
<feature type="transmembrane region" description="Helical" evidence="1">
    <location>
        <begin position="160"/>
        <end position="181"/>
    </location>
</feature>
<keyword evidence="1" id="KW-0472">Membrane</keyword>
<dbReference type="Proteomes" id="UP000628736">
    <property type="component" value="Unassembled WGS sequence"/>
</dbReference>
<feature type="transmembrane region" description="Helical" evidence="1">
    <location>
        <begin position="382"/>
        <end position="409"/>
    </location>
</feature>
<name>A0A8J6J0G0_9FIRM</name>
<comment type="function">
    <text evidence="1">Catalyzes the sodium-dependent transport of glutamate.</text>
</comment>
<keyword evidence="1" id="KW-0029">Amino-acid transport</keyword>
<dbReference type="RefSeq" id="WP_186852808.1">
    <property type="nucleotide sequence ID" value="NZ_JACOPO010000004.1"/>
</dbReference>
<proteinExistence type="inferred from homology"/>
<gene>
    <name evidence="3" type="primary">gltS</name>
    <name evidence="3" type="ORF">H8S11_08280</name>
</gene>
<feature type="transmembrane region" description="Helical" evidence="1">
    <location>
        <begin position="96"/>
        <end position="123"/>
    </location>
</feature>
<dbReference type="GO" id="GO:0015813">
    <property type="term" value="P:L-glutamate transmembrane transport"/>
    <property type="evidence" value="ECO:0007669"/>
    <property type="project" value="UniProtKB-UniRule"/>
</dbReference>
<comment type="similarity">
    <text evidence="1">Belongs to the glutamate:Na(+) symporter (ESS) (TC 2.A.27) family.</text>
</comment>
<keyword evidence="1" id="KW-0813">Transport</keyword>
<keyword evidence="1" id="KW-1133">Transmembrane helix</keyword>
<dbReference type="NCBIfam" id="TIGR00210">
    <property type="entry name" value="gltS"/>
    <property type="match status" value="1"/>
</dbReference>
<comment type="subcellular location">
    <subcellularLocation>
        <location evidence="1">Cell membrane</location>
        <topology evidence="1">Multi-pass membrane protein</topology>
    </subcellularLocation>
</comment>
<accession>A0A8J6J0G0</accession>
<feature type="transmembrane region" description="Helical" evidence="1">
    <location>
        <begin position="318"/>
        <end position="338"/>
    </location>
</feature>
<keyword evidence="1" id="KW-1003">Cell membrane</keyword>
<feature type="transmembrane region" description="Helical" evidence="1">
    <location>
        <begin position="37"/>
        <end position="64"/>
    </location>
</feature>
<feature type="transmembrane region" description="Helical" evidence="1">
    <location>
        <begin position="287"/>
        <end position="306"/>
    </location>
</feature>
<evidence type="ECO:0000313" key="3">
    <source>
        <dbReference type="EMBL" id="MBC5722806.1"/>
    </source>
</evidence>
<dbReference type="AlphaFoldDB" id="A0A8J6J0G0"/>
<reference evidence="3" key="1">
    <citation type="submission" date="2020-08" db="EMBL/GenBank/DDBJ databases">
        <title>Genome public.</title>
        <authorList>
            <person name="Liu C."/>
            <person name="Sun Q."/>
        </authorList>
    </citation>
    <scope>NUCLEOTIDE SEQUENCE</scope>
    <source>
        <strain evidence="3">NSJ-23</strain>
    </source>
</reference>
<feature type="transmembrane region" description="Helical" evidence="1">
    <location>
        <begin position="6"/>
        <end position="25"/>
    </location>
</feature>
<dbReference type="EMBL" id="JACOPO010000004">
    <property type="protein sequence ID" value="MBC5722806.1"/>
    <property type="molecule type" value="Genomic_DNA"/>
</dbReference>
<organism evidence="3 4">
    <name type="scientific">Flintibacter hominis</name>
    <dbReference type="NCBI Taxonomy" id="2763048"/>
    <lineage>
        <taxon>Bacteria</taxon>
        <taxon>Bacillati</taxon>
        <taxon>Bacillota</taxon>
        <taxon>Clostridia</taxon>
        <taxon>Eubacteriales</taxon>
        <taxon>Flintibacter</taxon>
    </lineage>
</organism>
<dbReference type="PANTHER" id="PTHR36178">
    <property type="entry name" value="SLR0625 PROTEIN"/>
    <property type="match status" value="1"/>
</dbReference>
<keyword evidence="4" id="KW-1185">Reference proteome</keyword>
<feature type="transmembrane region" description="Helical" evidence="1">
    <location>
        <begin position="220"/>
        <end position="242"/>
    </location>
</feature>
<keyword evidence="1" id="KW-0915">Sodium</keyword>
<dbReference type="GO" id="GO:0005886">
    <property type="term" value="C:plasma membrane"/>
    <property type="evidence" value="ECO:0007669"/>
    <property type="project" value="UniProtKB-SubCell"/>
</dbReference>
<dbReference type="GO" id="GO:0015501">
    <property type="term" value="F:glutamate:sodium symporter activity"/>
    <property type="evidence" value="ECO:0007669"/>
    <property type="project" value="UniProtKB-UniRule"/>
</dbReference>
<sequence>MPTFTLDIYQTAGIAMLLFVLGRFLTERVEFLRKCCIPAPVVGGLIFALVHLGLYMSGVLALSFDENIKNFFMTLFFTSVGYTACFRLLKKGGKKVFTFLFVAILMVILQNLASSVLSVLLGWDPRLGLCTGSIPMVGGHGTAGSYGPELEKMGLAGAEVLAMAAATFGLVAGSLMGGPTARSLINKYGLRSNETTESVIEAADETPEEKERAERMDYTAFTNAAILLIVASGLGTLLTMAFNSVQITIAGTVIKFTFPTYIGSMVIAAVIRNFCDVKRIILPAKAIDTWGNVSLSIFLAIALMSLKLWELAELATDMVILLAAQVILMFLFARFVVFRLMGRDYEAAVMTSAFCGFGMGATPNAMANMQAITKNYGPAPQAFFIVPLVGSLFIDFCNGIIITLFLNVLPLIFG</sequence>
<feature type="transmembrane region" description="Helical" evidence="1">
    <location>
        <begin position="345"/>
        <end position="362"/>
    </location>
</feature>
<dbReference type="PANTHER" id="PTHR36178:SF1">
    <property type="entry name" value="SODIUM_GLUTAMATE SYMPORTER"/>
    <property type="match status" value="1"/>
</dbReference>
<dbReference type="Pfam" id="PF03616">
    <property type="entry name" value="Glt_symporter"/>
    <property type="match status" value="1"/>
</dbReference>
<evidence type="ECO:0000313" key="4">
    <source>
        <dbReference type="Proteomes" id="UP000628736"/>
    </source>
</evidence>
<comment type="caution">
    <text evidence="3">The sequence shown here is derived from an EMBL/GenBank/DDBJ whole genome shotgun (WGS) entry which is preliminary data.</text>
</comment>
<evidence type="ECO:0000256" key="2">
    <source>
        <dbReference type="NCBIfam" id="TIGR00210"/>
    </source>
</evidence>
<dbReference type="HAMAP" id="MF_02062">
    <property type="entry name" value="GltS"/>
    <property type="match status" value="1"/>
</dbReference>
<evidence type="ECO:0000256" key="1">
    <source>
        <dbReference type="HAMAP-Rule" id="MF_02062"/>
    </source>
</evidence>
<keyword evidence="1" id="KW-0812">Transmembrane</keyword>
<keyword evidence="1" id="KW-0769">Symport</keyword>
<keyword evidence="1" id="KW-0406">Ion transport</keyword>